<protein>
    <recommendedName>
        <fullName evidence="1">CHK kinase-like domain-containing protein</fullName>
    </recommendedName>
</protein>
<dbReference type="EMBL" id="JADYXP020000025">
    <property type="protein sequence ID" value="KAL0100714.1"/>
    <property type="molecule type" value="Genomic_DNA"/>
</dbReference>
<feature type="domain" description="CHK kinase-like" evidence="1">
    <location>
        <begin position="33"/>
        <end position="126"/>
    </location>
</feature>
<reference evidence="2 3" key="1">
    <citation type="submission" date="2023-03" db="EMBL/GenBank/DDBJ databases">
        <title>High recombination rates correlate with genetic variation in Cardiocondyla obscurior ants.</title>
        <authorList>
            <person name="Errbii M."/>
        </authorList>
    </citation>
    <scope>NUCLEOTIDE SEQUENCE [LARGE SCALE GENOMIC DNA]</scope>
    <source>
        <strain evidence="2">Alpha-2009</strain>
        <tissue evidence="2">Whole body</tissue>
    </source>
</reference>
<dbReference type="Pfam" id="PF02958">
    <property type="entry name" value="EcKL"/>
    <property type="match status" value="2"/>
</dbReference>
<name>A0AAW2EEB2_9HYME</name>
<sequence length="209" mass="23133">MMSHTLNKMNELLGPKHLVSAKGLHAQKNPTLLIIEDLAPLGFRMADRLSGLDLTHSIMALHGLARFHAASVALCEKVDFQLCLYTSPAIDLLYFLSTSPSPDVIENKKSVLLNEYLSTLSATMKQLGCKTQPPTMEKLNAMLKERASYGMIASFTVLPIVLCCKTEAKDLDEIMSSGTFVNPGLKSENYKKLMSKRLLQYDEIGLLDL</sequence>
<dbReference type="InterPro" id="IPR011009">
    <property type="entry name" value="Kinase-like_dom_sf"/>
</dbReference>
<dbReference type="PANTHER" id="PTHR11012">
    <property type="entry name" value="PROTEIN KINASE-LIKE DOMAIN-CONTAINING"/>
    <property type="match status" value="1"/>
</dbReference>
<dbReference type="SMART" id="SM00587">
    <property type="entry name" value="CHK"/>
    <property type="match status" value="1"/>
</dbReference>
<keyword evidence="3" id="KW-1185">Reference proteome</keyword>
<gene>
    <name evidence="2" type="ORF">PUN28_019239</name>
</gene>
<evidence type="ECO:0000259" key="1">
    <source>
        <dbReference type="SMART" id="SM00587"/>
    </source>
</evidence>
<dbReference type="Proteomes" id="UP001430953">
    <property type="component" value="Unassembled WGS sequence"/>
</dbReference>
<proteinExistence type="predicted"/>
<evidence type="ECO:0000313" key="2">
    <source>
        <dbReference type="EMBL" id="KAL0100714.1"/>
    </source>
</evidence>
<dbReference type="PANTHER" id="PTHR11012:SF56">
    <property type="entry name" value="CHK KINASE-LIKE DOMAIN-CONTAINING PROTEIN-RELATED"/>
    <property type="match status" value="1"/>
</dbReference>
<dbReference type="AlphaFoldDB" id="A0AAW2EEB2"/>
<dbReference type="SUPFAM" id="SSF56112">
    <property type="entry name" value="Protein kinase-like (PK-like)"/>
    <property type="match status" value="1"/>
</dbReference>
<evidence type="ECO:0000313" key="3">
    <source>
        <dbReference type="Proteomes" id="UP001430953"/>
    </source>
</evidence>
<comment type="caution">
    <text evidence="2">The sequence shown here is derived from an EMBL/GenBank/DDBJ whole genome shotgun (WGS) entry which is preliminary data.</text>
</comment>
<dbReference type="InterPro" id="IPR004119">
    <property type="entry name" value="EcKL"/>
</dbReference>
<dbReference type="InterPro" id="IPR015897">
    <property type="entry name" value="CHK_kinase-like"/>
</dbReference>
<organism evidence="2 3">
    <name type="scientific">Cardiocondyla obscurior</name>
    <dbReference type="NCBI Taxonomy" id="286306"/>
    <lineage>
        <taxon>Eukaryota</taxon>
        <taxon>Metazoa</taxon>
        <taxon>Ecdysozoa</taxon>
        <taxon>Arthropoda</taxon>
        <taxon>Hexapoda</taxon>
        <taxon>Insecta</taxon>
        <taxon>Pterygota</taxon>
        <taxon>Neoptera</taxon>
        <taxon>Endopterygota</taxon>
        <taxon>Hymenoptera</taxon>
        <taxon>Apocrita</taxon>
        <taxon>Aculeata</taxon>
        <taxon>Formicoidea</taxon>
        <taxon>Formicidae</taxon>
        <taxon>Myrmicinae</taxon>
        <taxon>Cardiocondyla</taxon>
    </lineage>
</organism>
<accession>A0AAW2EEB2</accession>